<sequence length="97" mass="10318">MAPGLFWSRPGSQEGLARVTQGQVVPPLITSRPGLDKTGTQQQAGSPLSGPRPSTAPPTLDRFLSKRVSTTQPGLLTLLGQAMSMEQRSFNDRLATS</sequence>
<gene>
    <name evidence="2" type="ORF">RRG08_037129</name>
</gene>
<name>A0AAE0Y5A1_9GAST</name>
<dbReference type="EMBL" id="JAWDGP010006903">
    <property type="protein sequence ID" value="KAK3733337.1"/>
    <property type="molecule type" value="Genomic_DNA"/>
</dbReference>
<keyword evidence="3" id="KW-1185">Reference proteome</keyword>
<evidence type="ECO:0000313" key="2">
    <source>
        <dbReference type="EMBL" id="KAK3733337.1"/>
    </source>
</evidence>
<reference evidence="2" key="1">
    <citation type="journal article" date="2023" name="G3 (Bethesda)">
        <title>A reference genome for the long-term kleptoplast-retaining sea slug Elysia crispata morphotype clarki.</title>
        <authorList>
            <person name="Eastman K.E."/>
            <person name="Pendleton A.L."/>
            <person name="Shaikh M.A."/>
            <person name="Suttiyut T."/>
            <person name="Ogas R."/>
            <person name="Tomko P."/>
            <person name="Gavelis G."/>
            <person name="Widhalm J.R."/>
            <person name="Wisecaver J.H."/>
        </authorList>
    </citation>
    <scope>NUCLEOTIDE SEQUENCE</scope>
    <source>
        <strain evidence="2">ECLA1</strain>
    </source>
</reference>
<dbReference type="Proteomes" id="UP001283361">
    <property type="component" value="Unassembled WGS sequence"/>
</dbReference>
<evidence type="ECO:0000256" key="1">
    <source>
        <dbReference type="SAM" id="MobiDB-lite"/>
    </source>
</evidence>
<feature type="region of interest" description="Disordered" evidence="1">
    <location>
        <begin position="1"/>
        <end position="60"/>
    </location>
</feature>
<protein>
    <submittedName>
        <fullName evidence="2">Uncharacterized protein</fullName>
    </submittedName>
</protein>
<dbReference type="AlphaFoldDB" id="A0AAE0Y5A1"/>
<comment type="caution">
    <text evidence="2">The sequence shown here is derived from an EMBL/GenBank/DDBJ whole genome shotgun (WGS) entry which is preliminary data.</text>
</comment>
<accession>A0AAE0Y5A1</accession>
<proteinExistence type="predicted"/>
<evidence type="ECO:0000313" key="3">
    <source>
        <dbReference type="Proteomes" id="UP001283361"/>
    </source>
</evidence>
<organism evidence="2 3">
    <name type="scientific">Elysia crispata</name>
    <name type="common">lettuce slug</name>
    <dbReference type="NCBI Taxonomy" id="231223"/>
    <lineage>
        <taxon>Eukaryota</taxon>
        <taxon>Metazoa</taxon>
        <taxon>Spiralia</taxon>
        <taxon>Lophotrochozoa</taxon>
        <taxon>Mollusca</taxon>
        <taxon>Gastropoda</taxon>
        <taxon>Heterobranchia</taxon>
        <taxon>Euthyneura</taxon>
        <taxon>Panpulmonata</taxon>
        <taxon>Sacoglossa</taxon>
        <taxon>Placobranchoidea</taxon>
        <taxon>Plakobranchidae</taxon>
        <taxon>Elysia</taxon>
    </lineage>
</organism>